<evidence type="ECO:0000256" key="9">
    <source>
        <dbReference type="ARBA" id="ARBA00023273"/>
    </source>
</evidence>
<dbReference type="PRINTS" id="PR00452">
    <property type="entry name" value="SH3DOMAIN"/>
</dbReference>
<evidence type="ECO:0000256" key="1">
    <source>
        <dbReference type="ARBA" id="ARBA00004245"/>
    </source>
</evidence>
<dbReference type="Pfam" id="PF07815">
    <property type="entry name" value="Abi_HHR"/>
    <property type="match status" value="1"/>
</dbReference>
<feature type="domain" description="SH3" evidence="12">
    <location>
        <begin position="438"/>
        <end position="497"/>
    </location>
</feature>
<comment type="caution">
    <text evidence="13">The sequence shown here is derived from an EMBL/GenBank/DDBJ whole genome shotgun (WGS) entry which is preliminary data.</text>
</comment>
<feature type="compositionally biased region" description="Polar residues" evidence="11">
    <location>
        <begin position="312"/>
        <end position="328"/>
    </location>
</feature>
<evidence type="ECO:0000313" key="13">
    <source>
        <dbReference type="EMBL" id="KAL3108449.1"/>
    </source>
</evidence>
<organism evidence="13 14">
    <name type="scientific">Heterodera trifolii</name>
    <dbReference type="NCBI Taxonomy" id="157864"/>
    <lineage>
        <taxon>Eukaryota</taxon>
        <taxon>Metazoa</taxon>
        <taxon>Ecdysozoa</taxon>
        <taxon>Nematoda</taxon>
        <taxon>Chromadorea</taxon>
        <taxon>Rhabditida</taxon>
        <taxon>Tylenchina</taxon>
        <taxon>Tylenchomorpha</taxon>
        <taxon>Tylenchoidea</taxon>
        <taxon>Heteroderidae</taxon>
        <taxon>Heteroderinae</taxon>
        <taxon>Heterodera</taxon>
    </lineage>
</organism>
<dbReference type="GO" id="GO:0030027">
    <property type="term" value="C:lamellipodium"/>
    <property type="evidence" value="ECO:0007669"/>
    <property type="project" value="UniProtKB-SubCell"/>
</dbReference>
<feature type="region of interest" description="Disordered" evidence="11">
    <location>
        <begin position="281"/>
        <end position="340"/>
    </location>
</feature>
<dbReference type="InterPro" id="IPR001452">
    <property type="entry name" value="SH3_domain"/>
</dbReference>
<feature type="compositionally biased region" description="Basic and acidic residues" evidence="11">
    <location>
        <begin position="495"/>
        <end position="546"/>
    </location>
</feature>
<evidence type="ECO:0000256" key="10">
    <source>
        <dbReference type="PROSITE-ProRule" id="PRU00192"/>
    </source>
</evidence>
<gene>
    <name evidence="13" type="ORF">niasHT_015371</name>
</gene>
<dbReference type="EMBL" id="JBICBT010000590">
    <property type="protein sequence ID" value="KAL3108449.1"/>
    <property type="molecule type" value="Genomic_DNA"/>
</dbReference>
<feature type="region of interest" description="Disordered" evidence="11">
    <location>
        <begin position="491"/>
        <end position="547"/>
    </location>
</feature>
<dbReference type="AlphaFoldDB" id="A0ABD2KZW1"/>
<dbReference type="Pfam" id="PF14604">
    <property type="entry name" value="SH3_9"/>
    <property type="match status" value="1"/>
</dbReference>
<dbReference type="Gene3D" id="6.10.140.1620">
    <property type="match status" value="1"/>
</dbReference>
<feature type="compositionally biased region" description="Polar residues" evidence="11">
    <location>
        <begin position="363"/>
        <end position="380"/>
    </location>
</feature>
<proteinExistence type="inferred from homology"/>
<dbReference type="Gene3D" id="2.30.30.40">
    <property type="entry name" value="SH3 Domains"/>
    <property type="match status" value="1"/>
</dbReference>
<name>A0ABD2KZW1_9BILA</name>
<evidence type="ECO:0000256" key="5">
    <source>
        <dbReference type="ARBA" id="ARBA00022490"/>
    </source>
</evidence>
<dbReference type="PROSITE" id="PS50002">
    <property type="entry name" value="SH3"/>
    <property type="match status" value="1"/>
</dbReference>
<keyword evidence="8" id="KW-0206">Cytoskeleton</keyword>
<evidence type="ECO:0000256" key="8">
    <source>
        <dbReference type="ARBA" id="ARBA00023212"/>
    </source>
</evidence>
<evidence type="ECO:0000256" key="2">
    <source>
        <dbReference type="ARBA" id="ARBA00004510"/>
    </source>
</evidence>
<dbReference type="InterPro" id="IPR036028">
    <property type="entry name" value="SH3-like_dom_sf"/>
</dbReference>
<keyword evidence="4 10" id="KW-0728">SH3 domain</keyword>
<evidence type="ECO:0000256" key="11">
    <source>
        <dbReference type="SAM" id="MobiDB-lite"/>
    </source>
</evidence>
<keyword evidence="6" id="KW-0597">Phosphoprotein</keyword>
<dbReference type="Proteomes" id="UP001620626">
    <property type="component" value="Unassembled WGS sequence"/>
</dbReference>
<reference evidence="13 14" key="1">
    <citation type="submission" date="2024-10" db="EMBL/GenBank/DDBJ databases">
        <authorList>
            <person name="Kim D."/>
        </authorList>
    </citation>
    <scope>NUCLEOTIDE SEQUENCE [LARGE SCALE GENOMIC DNA]</scope>
    <source>
        <strain evidence="13">BH-2024</strain>
    </source>
</reference>
<evidence type="ECO:0000259" key="12">
    <source>
        <dbReference type="PROSITE" id="PS50002"/>
    </source>
</evidence>
<comment type="subcellular location">
    <subcellularLocation>
        <location evidence="2">Cell projection</location>
        <location evidence="2">Lamellipodium</location>
    </subcellularLocation>
    <subcellularLocation>
        <location evidence="1">Cytoplasm</location>
        <location evidence="1">Cytoskeleton</location>
    </subcellularLocation>
</comment>
<dbReference type="PANTHER" id="PTHR10460:SF0">
    <property type="entry name" value="ABELSON INTERACTING PROTEIN, ISOFORM D"/>
    <property type="match status" value="1"/>
</dbReference>
<dbReference type="SUPFAM" id="SSF50044">
    <property type="entry name" value="SH3-domain"/>
    <property type="match status" value="1"/>
</dbReference>
<dbReference type="InterPro" id="IPR028457">
    <property type="entry name" value="ABI"/>
</dbReference>
<evidence type="ECO:0000256" key="7">
    <source>
        <dbReference type="ARBA" id="ARBA00023054"/>
    </source>
</evidence>
<sequence length="594" mass="65909">MEGDPTFVNVQPNFVQQNLRELLDSHLPNQIAHFEESSVNLERVAAFCEANYLQSQNKAEALAETKRCALQSLASFAFMVGDLSRSLLNALELESLNLSDKTSQIQNIAQFVSIQKEKSARREIGKLTANKNLIRLNKITYPSSEERTPRYHRTPIDFAILDGIGHGKRLVQSTNDYGTIGAARMQGTYSQITLNRTGSMVSSGRTTTGGAQNQQPIYEHYARANYGTLSRGSSLLPPPAPAVSSLHDQYRVPMPIPSSVVPPPQQPFTRSIQCSQHFPAAQCAPSHHNRNHSMGRSDEMADNGLVGGGGTYEQNHYGSANNGQCTAEQKQQQNQHHQQHYEPIGSQMEQQNANHLDNQLRLQQQQSSTNSEGRMNNSADFSDDGLPLPPPLLLSNAVVAMDQQGRLNQRDDAYPPPPNRPGLNAAIGGELPNWVPQHYIEEAVVLYNYDSQNSDELRLYQGALVYVLRKNDDGWFEGVMDGTTGLFPGNYVRPIHGDGGESEQRSARISEKREGNGSTAKEEGKEKGEDGQTATEERHKCRHQQEEKDEEQLLIHLCLDEIDLLDEVIGDDARERDDATAGLNRMPSFGIGWT</sequence>
<feature type="region of interest" description="Disordered" evidence="11">
    <location>
        <begin position="363"/>
        <end position="392"/>
    </location>
</feature>
<dbReference type="SMART" id="SM00326">
    <property type="entry name" value="SH3"/>
    <property type="match status" value="1"/>
</dbReference>
<evidence type="ECO:0000313" key="14">
    <source>
        <dbReference type="Proteomes" id="UP001620626"/>
    </source>
</evidence>
<comment type="similarity">
    <text evidence="3">Belongs to the ABI family.</text>
</comment>
<evidence type="ECO:0000256" key="6">
    <source>
        <dbReference type="ARBA" id="ARBA00022553"/>
    </source>
</evidence>
<evidence type="ECO:0000256" key="3">
    <source>
        <dbReference type="ARBA" id="ARBA00010020"/>
    </source>
</evidence>
<dbReference type="InterPro" id="IPR012849">
    <property type="entry name" value="Abl-interactor_HHR_dom"/>
</dbReference>
<keyword evidence="7" id="KW-0175">Coiled coil</keyword>
<dbReference type="GO" id="GO:0005856">
    <property type="term" value="C:cytoskeleton"/>
    <property type="evidence" value="ECO:0007669"/>
    <property type="project" value="UniProtKB-SubCell"/>
</dbReference>
<dbReference type="FunFam" id="2.30.30.40:FF:000002">
    <property type="entry name" value="abl interactor 1 isoform X1"/>
    <property type="match status" value="1"/>
</dbReference>
<keyword evidence="9" id="KW-0966">Cell projection</keyword>
<dbReference type="PANTHER" id="PTHR10460">
    <property type="entry name" value="ABL INTERACTOR FAMILY MEMBER"/>
    <property type="match status" value="1"/>
</dbReference>
<protein>
    <recommendedName>
        <fullName evidence="12">SH3 domain-containing protein</fullName>
    </recommendedName>
</protein>
<keyword evidence="14" id="KW-1185">Reference proteome</keyword>
<accession>A0ABD2KZW1</accession>
<keyword evidence="5" id="KW-0963">Cytoplasm</keyword>
<evidence type="ECO:0000256" key="4">
    <source>
        <dbReference type="ARBA" id="ARBA00022443"/>
    </source>
</evidence>